<comment type="subcellular location">
    <subcellularLocation>
        <location evidence="1">Membrane</location>
        <topology evidence="1">Multi-pass membrane protein</topology>
    </subcellularLocation>
</comment>
<reference evidence="6 7" key="1">
    <citation type="submission" date="2024-09" db="EMBL/GenBank/DDBJ databases">
        <authorList>
            <person name="Sun Q."/>
            <person name="Mori K."/>
        </authorList>
    </citation>
    <scope>NUCLEOTIDE SEQUENCE [LARGE SCALE GENOMIC DNA]</scope>
    <source>
        <strain evidence="6 7">CICC 11035S</strain>
    </source>
</reference>
<dbReference type="Gene3D" id="1.20.120.1630">
    <property type="match status" value="1"/>
</dbReference>
<dbReference type="EMBL" id="JBHLTM010000088">
    <property type="protein sequence ID" value="MFC0687576.1"/>
    <property type="molecule type" value="Genomic_DNA"/>
</dbReference>
<gene>
    <name evidence="6" type="ORF">ACFFF8_23580</name>
</gene>
<protein>
    <submittedName>
        <fullName evidence="6">Methyltransferase family protein</fullName>
        <ecNumber evidence="6">2.1.1.100</ecNumber>
        <ecNumber evidence="6">2.1.1.334</ecNumber>
    </submittedName>
</protein>
<feature type="transmembrane region" description="Helical" evidence="5">
    <location>
        <begin position="262"/>
        <end position="282"/>
    </location>
</feature>
<proteinExistence type="predicted"/>
<feature type="transmembrane region" description="Helical" evidence="5">
    <location>
        <begin position="12"/>
        <end position="35"/>
    </location>
</feature>
<evidence type="ECO:0000256" key="4">
    <source>
        <dbReference type="ARBA" id="ARBA00023136"/>
    </source>
</evidence>
<keyword evidence="2 5" id="KW-0812">Transmembrane</keyword>
<keyword evidence="3 5" id="KW-1133">Transmembrane helix</keyword>
<evidence type="ECO:0000313" key="7">
    <source>
        <dbReference type="Proteomes" id="UP001589858"/>
    </source>
</evidence>
<feature type="transmembrane region" description="Helical" evidence="5">
    <location>
        <begin position="224"/>
        <end position="250"/>
    </location>
</feature>
<dbReference type="Proteomes" id="UP001589858">
    <property type="component" value="Unassembled WGS sequence"/>
</dbReference>
<comment type="caution">
    <text evidence="6">The sequence shown here is derived from an EMBL/GenBank/DDBJ whole genome shotgun (WGS) entry which is preliminary data.</text>
</comment>
<evidence type="ECO:0000256" key="2">
    <source>
        <dbReference type="ARBA" id="ARBA00022692"/>
    </source>
</evidence>
<keyword evidence="6" id="KW-0489">Methyltransferase</keyword>
<dbReference type="GO" id="GO:0032259">
    <property type="term" value="P:methylation"/>
    <property type="evidence" value="ECO:0007669"/>
    <property type="project" value="UniProtKB-KW"/>
</dbReference>
<dbReference type="GO" id="GO:0004671">
    <property type="term" value="F:protein C-terminal S-isoprenylcysteine carboxyl O-methyltransferase activity"/>
    <property type="evidence" value="ECO:0007669"/>
    <property type="project" value="UniProtKB-EC"/>
</dbReference>
<feature type="transmembrane region" description="Helical" evidence="5">
    <location>
        <begin position="131"/>
        <end position="153"/>
    </location>
</feature>
<feature type="transmembrane region" description="Helical" evidence="5">
    <location>
        <begin position="194"/>
        <end position="212"/>
    </location>
</feature>
<dbReference type="Pfam" id="PF04140">
    <property type="entry name" value="ICMT"/>
    <property type="match status" value="1"/>
</dbReference>
<keyword evidence="4 5" id="KW-0472">Membrane</keyword>
<evidence type="ECO:0000313" key="6">
    <source>
        <dbReference type="EMBL" id="MFC0687576.1"/>
    </source>
</evidence>
<accession>A0ABV6SE89</accession>
<feature type="transmembrane region" description="Helical" evidence="5">
    <location>
        <begin position="105"/>
        <end position="125"/>
    </location>
</feature>
<dbReference type="RefSeq" id="WP_267224216.1">
    <property type="nucleotide sequence ID" value="NZ_JAPCWC010000032.1"/>
</dbReference>
<dbReference type="EC" id="2.1.1.100" evidence="6"/>
<sequence length="444" mass="49116">MNTAASRPPSDVSAGVGLVGLAALAVWLLVCRQWAGIADALSLPGPHAPMSGPYAAVATLLFTGTAMSLWSLLVDKVHLRPSTAIDWSRKRPVAETADVSITKLAGLWATWALIAGYYCIGRWYWDGAYLFAMEVIGAAAVPLLLLSIPYVFWLDRYLIEPRDGAWHFGAMLIGREAWDGEQVRRHGRAWAIKAFFGAFMISILPGGFAQVVSADFSAMTGNPVLLGSTVIAALFLVDVQIGTVGYIFTFRPLDAHIRSGNPLLAGWLAALLCYPPFVWGMMGRSDVLGYEVNTPGWAYWMQGHPALLWAWAGLLVTLTALYAWATFAFGLRFSNLTYRGVVTNGPYRFTRHPAYLSKNLFWWLSTLPFLVTSHALTDMVRNTVLLGLVSAIYYWRARTEEAHLLAEDAKYRAYHAWMEQNALITRTLARLGEKLRPRVPQAAE</sequence>
<evidence type="ECO:0000256" key="5">
    <source>
        <dbReference type="SAM" id="Phobius"/>
    </source>
</evidence>
<keyword evidence="6" id="KW-0808">Transferase</keyword>
<keyword evidence="7" id="KW-1185">Reference proteome</keyword>
<name>A0ABV6SE89_9SPHN</name>
<evidence type="ECO:0000256" key="1">
    <source>
        <dbReference type="ARBA" id="ARBA00004141"/>
    </source>
</evidence>
<feature type="transmembrane region" description="Helical" evidence="5">
    <location>
        <begin position="55"/>
        <end position="74"/>
    </location>
</feature>
<organism evidence="6 7">
    <name type="scientific">Novosphingobium clariflavum</name>
    <dbReference type="NCBI Taxonomy" id="2029884"/>
    <lineage>
        <taxon>Bacteria</taxon>
        <taxon>Pseudomonadati</taxon>
        <taxon>Pseudomonadota</taxon>
        <taxon>Alphaproteobacteria</taxon>
        <taxon>Sphingomonadales</taxon>
        <taxon>Sphingomonadaceae</taxon>
        <taxon>Novosphingobium</taxon>
    </lineage>
</organism>
<evidence type="ECO:0000256" key="3">
    <source>
        <dbReference type="ARBA" id="ARBA00022989"/>
    </source>
</evidence>
<dbReference type="InterPro" id="IPR007269">
    <property type="entry name" value="ICMT_MeTrfase"/>
</dbReference>
<dbReference type="EC" id="2.1.1.334" evidence="6"/>
<feature type="transmembrane region" description="Helical" evidence="5">
    <location>
        <begin position="308"/>
        <end position="331"/>
    </location>
</feature>